<feature type="region of interest" description="Disordered" evidence="1">
    <location>
        <begin position="147"/>
        <end position="240"/>
    </location>
</feature>
<dbReference type="EMBL" id="RDSM01000001">
    <property type="protein sequence ID" value="RXH57413.1"/>
    <property type="molecule type" value="Genomic_DNA"/>
</dbReference>
<comment type="caution">
    <text evidence="3">The sequence shown here is derived from an EMBL/GenBank/DDBJ whole genome shotgun (WGS) entry which is preliminary data.</text>
</comment>
<reference evidence="4" key="2">
    <citation type="submission" date="2019-02" db="EMBL/GenBank/DDBJ databases">
        <title>Granulicella sibirica sp. nov., a psychrotolerant acidobacterium isolated from an organic soil layer in forested tundra, West Siberia.</title>
        <authorList>
            <person name="Oshkin I.Y."/>
            <person name="Kulichevskaya I.S."/>
            <person name="Rijpstra W.I.C."/>
            <person name="Sinninghe Damste J.S."/>
            <person name="Rakitin A.L."/>
            <person name="Ravin N.V."/>
            <person name="Dedysh S.N."/>
        </authorList>
    </citation>
    <scope>NUCLEOTIDE SEQUENCE [LARGE SCALE GENOMIC DNA]</scope>
    <source>
        <strain evidence="4">AF10</strain>
    </source>
</reference>
<organism evidence="3 4">
    <name type="scientific">Granulicella sibirica</name>
    <dbReference type="NCBI Taxonomy" id="2479048"/>
    <lineage>
        <taxon>Bacteria</taxon>
        <taxon>Pseudomonadati</taxon>
        <taxon>Acidobacteriota</taxon>
        <taxon>Terriglobia</taxon>
        <taxon>Terriglobales</taxon>
        <taxon>Acidobacteriaceae</taxon>
        <taxon>Granulicella</taxon>
    </lineage>
</organism>
<feature type="transmembrane region" description="Helical" evidence="2">
    <location>
        <begin position="20"/>
        <end position="42"/>
    </location>
</feature>
<sequence>MFPDLTSRQTNPASREGEDGFALVMLIVAIFVILLFLGIAAPKVARDLRRERELEAVHRGNQYVRAVQLYYKKFNSYPTSIDQLEKTNNIRFLRQKYVDPMTGKADWRIIHVGENKTTVKGLFGQPLTGLAGGAGIGGAGIGGTATVSDGTGSSTSGPGSSTSGSTSTFGSGNSGASSTFGSGSSIGGATSGSTSVGGTGSSAFGGPSTVSDGSSTGSTSSGSSSGIGSQSATGFKGSGGPIMGFGSSQAGASIISLNEQDDYSKWEFLYDPRIEQLKARSSLFGGGGIGSSNAIGGSGTGTSSFGSSPAGTFGASPGTTGSGTGAGSTTMNPTSPTGTTTPQ</sequence>
<feature type="compositionally biased region" description="Low complexity" evidence="1">
    <location>
        <begin position="201"/>
        <end position="234"/>
    </location>
</feature>
<name>A0A4Q0T1G0_9BACT</name>
<feature type="compositionally biased region" description="Low complexity" evidence="1">
    <location>
        <begin position="147"/>
        <end position="183"/>
    </location>
</feature>
<dbReference type="Proteomes" id="UP000289437">
    <property type="component" value="Unassembled WGS sequence"/>
</dbReference>
<feature type="compositionally biased region" description="Low complexity" evidence="1">
    <location>
        <begin position="327"/>
        <end position="343"/>
    </location>
</feature>
<dbReference type="AlphaFoldDB" id="A0A4Q0T1G0"/>
<evidence type="ECO:0000256" key="2">
    <source>
        <dbReference type="SAM" id="Phobius"/>
    </source>
</evidence>
<feature type="compositionally biased region" description="Gly residues" evidence="1">
    <location>
        <begin position="184"/>
        <end position="200"/>
    </location>
</feature>
<feature type="region of interest" description="Disordered" evidence="1">
    <location>
        <begin position="289"/>
        <end position="343"/>
    </location>
</feature>
<evidence type="ECO:0000256" key="1">
    <source>
        <dbReference type="SAM" id="MobiDB-lite"/>
    </source>
</evidence>
<reference evidence="3 4" key="1">
    <citation type="submission" date="2018-11" db="EMBL/GenBank/DDBJ databases">
        <authorList>
            <person name="Mardanov A.V."/>
            <person name="Ravin N.V."/>
            <person name="Dedysh S.N."/>
        </authorList>
    </citation>
    <scope>NUCLEOTIDE SEQUENCE [LARGE SCALE GENOMIC DNA]</scope>
    <source>
        <strain evidence="3 4">AF10</strain>
    </source>
</reference>
<dbReference type="SUPFAM" id="SSF54523">
    <property type="entry name" value="Pili subunits"/>
    <property type="match status" value="1"/>
</dbReference>
<proteinExistence type="predicted"/>
<protein>
    <submittedName>
        <fullName evidence="3">PE_PGRS family protein</fullName>
    </submittedName>
</protein>
<feature type="compositionally biased region" description="Gly residues" evidence="1">
    <location>
        <begin position="289"/>
        <end position="300"/>
    </location>
</feature>
<keyword evidence="2" id="KW-1133">Transmembrane helix</keyword>
<accession>A0A4Q0T1G0</accession>
<keyword evidence="2" id="KW-0472">Membrane</keyword>
<evidence type="ECO:0000313" key="4">
    <source>
        <dbReference type="Proteomes" id="UP000289437"/>
    </source>
</evidence>
<keyword evidence="2" id="KW-0812">Transmembrane</keyword>
<feature type="compositionally biased region" description="Low complexity" evidence="1">
    <location>
        <begin position="301"/>
        <end position="319"/>
    </location>
</feature>
<gene>
    <name evidence="3" type="ORF">GRAN_0723</name>
</gene>
<evidence type="ECO:0000313" key="3">
    <source>
        <dbReference type="EMBL" id="RXH57413.1"/>
    </source>
</evidence>
<keyword evidence="4" id="KW-1185">Reference proteome</keyword>
<dbReference type="InterPro" id="IPR045584">
    <property type="entry name" value="Pilin-like"/>
</dbReference>